<dbReference type="Proteomes" id="UP001501337">
    <property type="component" value="Unassembled WGS sequence"/>
</dbReference>
<comment type="caution">
    <text evidence="6">The sequence shown here is derived from an EMBL/GenBank/DDBJ whole genome shotgun (WGS) entry which is preliminary data.</text>
</comment>
<dbReference type="InterPro" id="IPR001867">
    <property type="entry name" value="OmpR/PhoB-type_DNA-bd"/>
</dbReference>
<accession>A0ABP7NHV2</accession>
<reference evidence="7" key="1">
    <citation type="journal article" date="2019" name="Int. J. Syst. Evol. Microbiol.">
        <title>The Global Catalogue of Microorganisms (GCM) 10K type strain sequencing project: providing services to taxonomists for standard genome sequencing and annotation.</title>
        <authorList>
            <consortium name="The Broad Institute Genomics Platform"/>
            <consortium name="The Broad Institute Genome Sequencing Center for Infectious Disease"/>
            <person name="Wu L."/>
            <person name="Ma J."/>
        </authorList>
    </citation>
    <scope>NUCLEOTIDE SEQUENCE [LARGE SCALE GENOMIC DNA]</scope>
    <source>
        <strain evidence="7">JCM 17555</strain>
    </source>
</reference>
<dbReference type="PANTHER" id="PTHR48111">
    <property type="entry name" value="REGULATOR OF RPOS"/>
    <property type="match status" value="1"/>
</dbReference>
<dbReference type="Gene3D" id="3.40.50.2300">
    <property type="match status" value="1"/>
</dbReference>
<keyword evidence="7" id="KW-1185">Reference proteome</keyword>
<dbReference type="SMART" id="SM00448">
    <property type="entry name" value="REC"/>
    <property type="match status" value="1"/>
</dbReference>
<evidence type="ECO:0000256" key="1">
    <source>
        <dbReference type="ARBA" id="ARBA00023125"/>
    </source>
</evidence>
<dbReference type="PROSITE" id="PS51755">
    <property type="entry name" value="OMPR_PHOB"/>
    <property type="match status" value="1"/>
</dbReference>
<proteinExistence type="predicted"/>
<evidence type="ECO:0000313" key="7">
    <source>
        <dbReference type="Proteomes" id="UP001501337"/>
    </source>
</evidence>
<dbReference type="InterPro" id="IPR011006">
    <property type="entry name" value="CheY-like_superfamily"/>
</dbReference>
<evidence type="ECO:0000256" key="2">
    <source>
        <dbReference type="PROSITE-ProRule" id="PRU00169"/>
    </source>
</evidence>
<feature type="domain" description="OmpR/PhoB-type" evidence="5">
    <location>
        <begin position="124"/>
        <end position="222"/>
    </location>
</feature>
<sequence>MRLLLLEDELDTANYVIRGFEQHDDVVVHAGDGHTGLLMAMEGGYDALMIDRMLPGLDGLKVLSMLRAGGDRTPAIFLTAVGGLKDRIEGLDLADDYLVKPFAFAELQARIGAICRRPQGQVQDTMLKVADLEIDLLRRTVQRAGQAVALQPTELRLLECLLRQKGRVVTRTMLLEDVWEFHFDPGTNIVETHISRLRAKIDRGYDRELIRTVRGSGYMIDDSD</sequence>
<evidence type="ECO:0000259" key="4">
    <source>
        <dbReference type="PROSITE" id="PS50110"/>
    </source>
</evidence>
<dbReference type="RefSeq" id="WP_344802304.1">
    <property type="nucleotide sequence ID" value="NZ_BAABBO010000001.1"/>
</dbReference>
<feature type="modified residue" description="4-aspartylphosphate" evidence="2">
    <location>
        <position position="51"/>
    </location>
</feature>
<protein>
    <submittedName>
        <fullName evidence="6">Winged helix-turn-helix domain-containing protein</fullName>
    </submittedName>
</protein>
<dbReference type="InterPro" id="IPR001789">
    <property type="entry name" value="Sig_transdc_resp-reg_receiver"/>
</dbReference>
<dbReference type="PROSITE" id="PS50110">
    <property type="entry name" value="RESPONSE_REGULATORY"/>
    <property type="match status" value="1"/>
</dbReference>
<dbReference type="InterPro" id="IPR016032">
    <property type="entry name" value="Sig_transdc_resp-reg_C-effctor"/>
</dbReference>
<keyword evidence="2" id="KW-0597">Phosphoprotein</keyword>
<dbReference type="PANTHER" id="PTHR48111:SF76">
    <property type="entry name" value="TWO-COMPONENT RESPONSE REGULATOR"/>
    <property type="match status" value="1"/>
</dbReference>
<dbReference type="InterPro" id="IPR039420">
    <property type="entry name" value="WalR-like"/>
</dbReference>
<dbReference type="Gene3D" id="6.10.250.690">
    <property type="match status" value="1"/>
</dbReference>
<dbReference type="SMART" id="SM00862">
    <property type="entry name" value="Trans_reg_C"/>
    <property type="match status" value="1"/>
</dbReference>
<dbReference type="EMBL" id="BAABBO010000001">
    <property type="protein sequence ID" value="GAA3946142.1"/>
    <property type="molecule type" value="Genomic_DNA"/>
</dbReference>
<dbReference type="Gene3D" id="1.10.10.10">
    <property type="entry name" value="Winged helix-like DNA-binding domain superfamily/Winged helix DNA-binding domain"/>
    <property type="match status" value="1"/>
</dbReference>
<dbReference type="SUPFAM" id="SSF52172">
    <property type="entry name" value="CheY-like"/>
    <property type="match status" value="1"/>
</dbReference>
<feature type="domain" description="Response regulatory" evidence="4">
    <location>
        <begin position="2"/>
        <end position="115"/>
    </location>
</feature>
<dbReference type="SUPFAM" id="SSF46894">
    <property type="entry name" value="C-terminal effector domain of the bipartite response regulators"/>
    <property type="match status" value="1"/>
</dbReference>
<dbReference type="InterPro" id="IPR036388">
    <property type="entry name" value="WH-like_DNA-bd_sf"/>
</dbReference>
<evidence type="ECO:0000313" key="6">
    <source>
        <dbReference type="EMBL" id="GAA3946142.1"/>
    </source>
</evidence>
<feature type="DNA-binding region" description="OmpR/PhoB-type" evidence="3">
    <location>
        <begin position="124"/>
        <end position="222"/>
    </location>
</feature>
<dbReference type="CDD" id="cd00383">
    <property type="entry name" value="trans_reg_C"/>
    <property type="match status" value="1"/>
</dbReference>
<name>A0ABP7NHV2_9GAMM</name>
<organism evidence="6 7">
    <name type="scientific">Allohahella marinimesophila</name>
    <dbReference type="NCBI Taxonomy" id="1054972"/>
    <lineage>
        <taxon>Bacteria</taxon>
        <taxon>Pseudomonadati</taxon>
        <taxon>Pseudomonadota</taxon>
        <taxon>Gammaproteobacteria</taxon>
        <taxon>Oceanospirillales</taxon>
        <taxon>Hahellaceae</taxon>
        <taxon>Allohahella</taxon>
    </lineage>
</organism>
<evidence type="ECO:0000256" key="3">
    <source>
        <dbReference type="PROSITE-ProRule" id="PRU01091"/>
    </source>
</evidence>
<dbReference type="Pfam" id="PF00486">
    <property type="entry name" value="Trans_reg_C"/>
    <property type="match status" value="1"/>
</dbReference>
<keyword evidence="1 3" id="KW-0238">DNA-binding</keyword>
<dbReference type="Pfam" id="PF00072">
    <property type="entry name" value="Response_reg"/>
    <property type="match status" value="1"/>
</dbReference>
<gene>
    <name evidence="6" type="ORF">GCM10022278_01640</name>
</gene>
<evidence type="ECO:0000259" key="5">
    <source>
        <dbReference type="PROSITE" id="PS51755"/>
    </source>
</evidence>